<keyword evidence="1" id="KW-0812">Transmembrane</keyword>
<keyword evidence="3" id="KW-1185">Reference proteome</keyword>
<organism evidence="2 3">
    <name type="scientific">Rosa chinensis</name>
    <name type="common">China rose</name>
    <dbReference type="NCBI Taxonomy" id="74649"/>
    <lineage>
        <taxon>Eukaryota</taxon>
        <taxon>Viridiplantae</taxon>
        <taxon>Streptophyta</taxon>
        <taxon>Embryophyta</taxon>
        <taxon>Tracheophyta</taxon>
        <taxon>Spermatophyta</taxon>
        <taxon>Magnoliopsida</taxon>
        <taxon>eudicotyledons</taxon>
        <taxon>Gunneridae</taxon>
        <taxon>Pentapetalae</taxon>
        <taxon>rosids</taxon>
        <taxon>fabids</taxon>
        <taxon>Rosales</taxon>
        <taxon>Rosaceae</taxon>
        <taxon>Rosoideae</taxon>
        <taxon>Rosoideae incertae sedis</taxon>
        <taxon>Rosa</taxon>
    </lineage>
</organism>
<evidence type="ECO:0000313" key="2">
    <source>
        <dbReference type="EMBL" id="PRQ47516.1"/>
    </source>
</evidence>
<evidence type="ECO:0000256" key="1">
    <source>
        <dbReference type="SAM" id="Phobius"/>
    </source>
</evidence>
<protein>
    <submittedName>
        <fullName evidence="2">Uncharacterized protein</fullName>
    </submittedName>
</protein>
<comment type="caution">
    <text evidence="2">The sequence shown here is derived from an EMBL/GenBank/DDBJ whole genome shotgun (WGS) entry which is preliminary data.</text>
</comment>
<reference evidence="2 3" key="1">
    <citation type="journal article" date="2018" name="Nat. Genet.">
        <title>The Rosa genome provides new insights in the design of modern roses.</title>
        <authorList>
            <person name="Bendahmane M."/>
        </authorList>
    </citation>
    <scope>NUCLEOTIDE SEQUENCE [LARGE SCALE GENOMIC DNA]</scope>
    <source>
        <strain evidence="3">cv. Old Blush</strain>
    </source>
</reference>
<dbReference type="EMBL" id="PDCK01000040">
    <property type="protein sequence ID" value="PRQ47516.1"/>
    <property type="molecule type" value="Genomic_DNA"/>
</dbReference>
<keyword evidence="1" id="KW-1133">Transmembrane helix</keyword>
<feature type="transmembrane region" description="Helical" evidence="1">
    <location>
        <begin position="41"/>
        <end position="58"/>
    </location>
</feature>
<gene>
    <name evidence="2" type="ORF">RchiOBHm_Chr2g0100531</name>
</gene>
<keyword evidence="1" id="KW-0472">Membrane</keyword>
<name>A0A2P6RM49_ROSCH</name>
<dbReference type="Proteomes" id="UP000238479">
    <property type="component" value="Chromosome 2"/>
</dbReference>
<feature type="transmembrane region" description="Helical" evidence="1">
    <location>
        <begin position="12"/>
        <end position="35"/>
    </location>
</feature>
<sequence length="94" mass="11357">MLMSILLFLEEFLFRIFILMFLVIGTFLEFPIFFLITPFEFFRVIFFFLFPVEFGFMTSPVGRHIQYSITEIFNSFELFFCHLSSKIGFTLLFQ</sequence>
<evidence type="ECO:0000313" key="3">
    <source>
        <dbReference type="Proteomes" id="UP000238479"/>
    </source>
</evidence>
<proteinExistence type="predicted"/>
<dbReference type="Gramene" id="PRQ47516">
    <property type="protein sequence ID" value="PRQ47516"/>
    <property type="gene ID" value="RchiOBHm_Chr2g0100531"/>
</dbReference>
<accession>A0A2P6RM49</accession>
<dbReference type="AlphaFoldDB" id="A0A2P6RM49"/>